<dbReference type="Gene3D" id="3.20.20.100">
    <property type="entry name" value="NADP-dependent oxidoreductase domain"/>
    <property type="match status" value="1"/>
</dbReference>
<evidence type="ECO:0000256" key="2">
    <source>
        <dbReference type="ARBA" id="ARBA00038157"/>
    </source>
</evidence>
<gene>
    <name evidence="5" type="ORF">QCA50_020949</name>
</gene>
<proteinExistence type="inferred from homology"/>
<sequence length="382" mass="42879">MASLWSPAPPPPTKLGRHRQLAPTAGVHVSPICLGAMSIGDRWPGMGEMNKESSFKLLDAFYEFGGNFIDTANGYQDEASEELLGEWMETRGIRDQIVIATKYTTNYKRGDPNIAQKTAYTGCNLKSMHLSVEASLKKLRTDYIDILYVHWWDFATPIEEVMNGLHNLIAQGKVLYLGISDTPAWVVSKANTYARLTGKTPFVVYQGPWNILVRDLEREIIPMVREEGMAIAPFNVLGAGKIRTDAEEERRRQTGEKGRTLSGPNWERTENERKVCLALEKVAAEVGAESITSVAISYVMQKTPYVFPIIGGRKIKHLKQNLEGLDVVLTQEHITYLESILPFDLGFPTSRFGNGSDYNFLYKNAGTFDKWPTQQAIRPTKL</sequence>
<comment type="caution">
    <text evidence="5">The sequence shown here is derived from an EMBL/GenBank/DDBJ whole genome shotgun (WGS) entry which is preliminary data.</text>
</comment>
<dbReference type="Proteomes" id="UP001385951">
    <property type="component" value="Unassembled WGS sequence"/>
</dbReference>
<name>A0AAW0FAP4_9APHY</name>
<dbReference type="AlphaFoldDB" id="A0AAW0FAP4"/>
<evidence type="ECO:0000259" key="4">
    <source>
        <dbReference type="Pfam" id="PF00248"/>
    </source>
</evidence>
<dbReference type="SUPFAM" id="SSF51430">
    <property type="entry name" value="NAD(P)-linked oxidoreductase"/>
    <property type="match status" value="1"/>
</dbReference>
<reference evidence="5 6" key="1">
    <citation type="submission" date="2022-09" db="EMBL/GenBank/DDBJ databases">
        <authorList>
            <person name="Palmer J.M."/>
        </authorList>
    </citation>
    <scope>NUCLEOTIDE SEQUENCE [LARGE SCALE GENOMIC DNA]</scope>
    <source>
        <strain evidence="5 6">DSM 7382</strain>
    </source>
</reference>
<dbReference type="GO" id="GO:0016491">
    <property type="term" value="F:oxidoreductase activity"/>
    <property type="evidence" value="ECO:0007669"/>
    <property type="project" value="UniProtKB-KW"/>
</dbReference>
<keyword evidence="1" id="KW-0560">Oxidoreductase</keyword>
<dbReference type="InterPro" id="IPR036812">
    <property type="entry name" value="NAD(P)_OxRdtase_dom_sf"/>
</dbReference>
<evidence type="ECO:0000313" key="6">
    <source>
        <dbReference type="Proteomes" id="UP001385951"/>
    </source>
</evidence>
<dbReference type="InterPro" id="IPR023210">
    <property type="entry name" value="NADP_OxRdtase_dom"/>
</dbReference>
<protein>
    <recommendedName>
        <fullName evidence="4">NADP-dependent oxidoreductase domain-containing protein</fullName>
    </recommendedName>
</protein>
<dbReference type="PANTHER" id="PTHR43364">
    <property type="entry name" value="NADH-SPECIFIC METHYLGLYOXAL REDUCTASE-RELATED"/>
    <property type="match status" value="1"/>
</dbReference>
<feature type="compositionally biased region" description="Basic and acidic residues" evidence="3">
    <location>
        <begin position="245"/>
        <end position="259"/>
    </location>
</feature>
<accession>A0AAW0FAP4</accession>
<evidence type="ECO:0000256" key="3">
    <source>
        <dbReference type="SAM" id="MobiDB-lite"/>
    </source>
</evidence>
<dbReference type="Pfam" id="PF00248">
    <property type="entry name" value="Aldo_ket_red"/>
    <property type="match status" value="1"/>
</dbReference>
<dbReference type="PANTHER" id="PTHR43364:SF2">
    <property type="entry name" value="ARYL-ALCOHOL DEHYDROGENASE AAD10-RELATED"/>
    <property type="match status" value="1"/>
</dbReference>
<evidence type="ECO:0000256" key="1">
    <source>
        <dbReference type="ARBA" id="ARBA00023002"/>
    </source>
</evidence>
<comment type="similarity">
    <text evidence="2">Belongs to the aldo/keto reductase family. Aldo/keto reductase 2 subfamily.</text>
</comment>
<feature type="region of interest" description="Disordered" evidence="3">
    <location>
        <begin position="245"/>
        <end position="266"/>
    </location>
</feature>
<feature type="domain" description="NADP-dependent oxidoreductase" evidence="4">
    <location>
        <begin position="31"/>
        <end position="340"/>
    </location>
</feature>
<dbReference type="EMBL" id="JASBNA010000135">
    <property type="protein sequence ID" value="KAK7676109.1"/>
    <property type="molecule type" value="Genomic_DNA"/>
</dbReference>
<dbReference type="InterPro" id="IPR050523">
    <property type="entry name" value="AKR_Detox_Biosynth"/>
</dbReference>
<evidence type="ECO:0000313" key="5">
    <source>
        <dbReference type="EMBL" id="KAK7676109.1"/>
    </source>
</evidence>
<keyword evidence="6" id="KW-1185">Reference proteome</keyword>
<organism evidence="5 6">
    <name type="scientific">Cerrena zonata</name>
    <dbReference type="NCBI Taxonomy" id="2478898"/>
    <lineage>
        <taxon>Eukaryota</taxon>
        <taxon>Fungi</taxon>
        <taxon>Dikarya</taxon>
        <taxon>Basidiomycota</taxon>
        <taxon>Agaricomycotina</taxon>
        <taxon>Agaricomycetes</taxon>
        <taxon>Polyporales</taxon>
        <taxon>Cerrenaceae</taxon>
        <taxon>Cerrena</taxon>
    </lineage>
</organism>